<dbReference type="EMBL" id="CP002271">
    <property type="protein sequence ID" value="ADO73559.1"/>
    <property type="molecule type" value="Genomic_DNA"/>
</dbReference>
<dbReference type="eggNOG" id="COG3613">
    <property type="taxonomic scope" value="Bacteria"/>
</dbReference>
<dbReference type="InterPro" id="IPR007710">
    <property type="entry name" value="Nucleoside_deoxyribTrfase"/>
</dbReference>
<protein>
    <submittedName>
        <fullName evidence="1">Conserved uncharacterized protein</fullName>
    </submittedName>
</protein>
<dbReference type="STRING" id="378806.STAUR_5797"/>
<proteinExistence type="predicted"/>
<dbReference type="HOGENOM" id="CLU_135562_0_0_7"/>
<dbReference type="Pfam" id="PF05014">
    <property type="entry name" value="Nuc_deoxyrib_tr"/>
    <property type="match status" value="1"/>
</dbReference>
<keyword evidence="2" id="KW-1185">Reference proteome</keyword>
<accession>E3FXE6</accession>
<sequence length="154" mass="17307">MTISSQRAIFLGGPFKSLVSVETGEMHAPDQARFQGLIHFFEQRGLRVFNAHRRELWGREFMKPEECTRLDFEEIQSSDAFVAFPGAPASPGTHVELGWASAMRKPVILLLEEGKEYAFLVRGLHTVTDVTSIYYKPGEDLTLPLKAALERLGL</sequence>
<dbReference type="AlphaFoldDB" id="E3FXE6"/>
<dbReference type="Proteomes" id="UP000001351">
    <property type="component" value="Chromosome"/>
</dbReference>
<evidence type="ECO:0000313" key="1">
    <source>
        <dbReference type="EMBL" id="ADO73559.1"/>
    </source>
</evidence>
<evidence type="ECO:0000313" key="2">
    <source>
        <dbReference type="Proteomes" id="UP000001351"/>
    </source>
</evidence>
<gene>
    <name evidence="1" type="ordered locus">STAUR_5797</name>
</gene>
<dbReference type="Gene3D" id="3.40.50.450">
    <property type="match status" value="1"/>
</dbReference>
<organism evidence="1 2">
    <name type="scientific">Stigmatella aurantiaca (strain DW4/3-1)</name>
    <dbReference type="NCBI Taxonomy" id="378806"/>
    <lineage>
        <taxon>Bacteria</taxon>
        <taxon>Pseudomonadati</taxon>
        <taxon>Myxococcota</taxon>
        <taxon>Myxococcia</taxon>
        <taxon>Myxococcales</taxon>
        <taxon>Cystobacterineae</taxon>
        <taxon>Archangiaceae</taxon>
        <taxon>Stigmatella</taxon>
    </lineage>
</organism>
<dbReference type="OrthoDB" id="4743790at2"/>
<reference evidence="1 2" key="1">
    <citation type="journal article" date="2011" name="Mol. Biol. Evol.">
        <title>Comparative genomic analysis of fruiting body formation in Myxococcales.</title>
        <authorList>
            <person name="Huntley S."/>
            <person name="Hamann N."/>
            <person name="Wegener-Feldbrugge S."/>
            <person name="Treuner-Lange A."/>
            <person name="Kube M."/>
            <person name="Reinhardt R."/>
            <person name="Klages S."/>
            <person name="Muller R."/>
            <person name="Ronning C.M."/>
            <person name="Nierman W.C."/>
            <person name="Sogaard-Andersen L."/>
        </authorList>
    </citation>
    <scope>NUCLEOTIDE SEQUENCE [LARGE SCALE GENOMIC DNA]</scope>
    <source>
        <strain evidence="1 2">DW4/3-1</strain>
    </source>
</reference>
<dbReference type="SUPFAM" id="SSF52309">
    <property type="entry name" value="N-(deoxy)ribosyltransferase-like"/>
    <property type="match status" value="1"/>
</dbReference>
<name>E3FXE6_STIAD</name>
<dbReference type="RefSeq" id="WP_013376975.1">
    <property type="nucleotide sequence ID" value="NC_014623.1"/>
</dbReference>
<dbReference type="KEGG" id="sur:STAUR_5797"/>